<feature type="domain" description="Gfo/Idh/MocA-like oxidoreductase N-terminal" evidence="2">
    <location>
        <begin position="7"/>
        <end position="131"/>
    </location>
</feature>
<evidence type="ECO:0000256" key="1">
    <source>
        <dbReference type="ARBA" id="ARBA00023002"/>
    </source>
</evidence>
<accession>A0A927BTV3</accession>
<dbReference type="Gene3D" id="3.30.360.10">
    <property type="entry name" value="Dihydrodipicolinate Reductase, domain 2"/>
    <property type="match status" value="1"/>
</dbReference>
<dbReference type="AlphaFoldDB" id="A0A927BTV3"/>
<dbReference type="GO" id="GO:0000166">
    <property type="term" value="F:nucleotide binding"/>
    <property type="evidence" value="ECO:0007669"/>
    <property type="project" value="InterPro"/>
</dbReference>
<dbReference type="InterPro" id="IPR036291">
    <property type="entry name" value="NAD(P)-bd_dom_sf"/>
</dbReference>
<gene>
    <name evidence="3" type="ORF">IDH44_10270</name>
</gene>
<comment type="caution">
    <text evidence="3">The sequence shown here is derived from an EMBL/GenBank/DDBJ whole genome shotgun (WGS) entry which is preliminary data.</text>
</comment>
<dbReference type="Proteomes" id="UP000621560">
    <property type="component" value="Unassembled WGS sequence"/>
</dbReference>
<proteinExistence type="predicted"/>
<dbReference type="InterPro" id="IPR000683">
    <property type="entry name" value="Gfo/Idh/MocA-like_OxRdtase_N"/>
</dbReference>
<dbReference type="SUPFAM" id="SSF51735">
    <property type="entry name" value="NAD(P)-binding Rossmann-fold domains"/>
    <property type="match status" value="1"/>
</dbReference>
<name>A0A927BTV3_9BACL</name>
<dbReference type="Gene3D" id="3.40.50.720">
    <property type="entry name" value="NAD(P)-binding Rossmann-like Domain"/>
    <property type="match status" value="1"/>
</dbReference>
<sequence>MKDHQMKLALVGIGGYGRNHARTIAGLQQDGLAQCVAYADVRLDANPDVCETLSGLGAASYTDYKEMLERHPEVDIVVVSTPIPLHVPMCTHIMEAGFHVLLEKPPAVTIQDMNAIADVQRRTGKRCQVDFQNTSGRAFRELLRMLDGGAVGRLQRVTGVGLWKRTWAYYQRTPWAGKLIHGGAYVLDGTVNNALSHLLNNCLIAAGSGRIPAAVPVAAQAELYKSIDIESENTVSARVRTEGGVEVLYYTTQNHVANDTPYIVAEGDRGSIRWSYDNKLVIREHDQEPREVAYEAEDLNRNMYLNLFDAVRGEGELYCPLEACHSFVLASNGIFESARGIVRIPDAYVGTRPEGDTEAIELKDAAALITQAAEEGLLYAEAGIPWATATPVFDLTGYTRFELFREGASPS</sequence>
<dbReference type="EMBL" id="JACXIZ010000016">
    <property type="protein sequence ID" value="MBD2845575.1"/>
    <property type="molecule type" value="Genomic_DNA"/>
</dbReference>
<keyword evidence="1" id="KW-0560">Oxidoreductase</keyword>
<dbReference type="Pfam" id="PF01408">
    <property type="entry name" value="GFO_IDH_MocA"/>
    <property type="match status" value="1"/>
</dbReference>
<evidence type="ECO:0000313" key="3">
    <source>
        <dbReference type="EMBL" id="MBD2845575.1"/>
    </source>
</evidence>
<evidence type="ECO:0000259" key="2">
    <source>
        <dbReference type="Pfam" id="PF01408"/>
    </source>
</evidence>
<dbReference type="PANTHER" id="PTHR43818:SF11">
    <property type="entry name" value="BCDNA.GH03377"/>
    <property type="match status" value="1"/>
</dbReference>
<dbReference type="InterPro" id="IPR050463">
    <property type="entry name" value="Gfo/Idh/MocA_oxidrdct_glycsds"/>
</dbReference>
<reference evidence="3" key="1">
    <citation type="submission" date="2020-09" db="EMBL/GenBank/DDBJ databases">
        <title>A novel bacterium of genus Paenibacillus, isolated from South China Sea.</title>
        <authorList>
            <person name="Huang H."/>
            <person name="Mo K."/>
            <person name="Hu Y."/>
        </authorList>
    </citation>
    <scope>NUCLEOTIDE SEQUENCE</scope>
    <source>
        <strain evidence="3">IB182496</strain>
    </source>
</reference>
<dbReference type="GO" id="GO:0016491">
    <property type="term" value="F:oxidoreductase activity"/>
    <property type="evidence" value="ECO:0007669"/>
    <property type="project" value="UniProtKB-KW"/>
</dbReference>
<organism evidence="3 4">
    <name type="scientific">Paenibacillus sabuli</name>
    <dbReference type="NCBI Taxonomy" id="2772509"/>
    <lineage>
        <taxon>Bacteria</taxon>
        <taxon>Bacillati</taxon>
        <taxon>Bacillota</taxon>
        <taxon>Bacilli</taxon>
        <taxon>Bacillales</taxon>
        <taxon>Paenibacillaceae</taxon>
        <taxon>Paenibacillus</taxon>
    </lineage>
</organism>
<dbReference type="PANTHER" id="PTHR43818">
    <property type="entry name" value="BCDNA.GH03377"/>
    <property type="match status" value="1"/>
</dbReference>
<protein>
    <submittedName>
        <fullName evidence="3">Gfo/Idh/MocA family oxidoreductase</fullName>
    </submittedName>
</protein>
<dbReference type="RefSeq" id="WP_190917282.1">
    <property type="nucleotide sequence ID" value="NZ_JACXIZ010000016.1"/>
</dbReference>
<dbReference type="SUPFAM" id="SSF55347">
    <property type="entry name" value="Glyceraldehyde-3-phosphate dehydrogenase-like, C-terminal domain"/>
    <property type="match status" value="1"/>
</dbReference>
<evidence type="ECO:0000313" key="4">
    <source>
        <dbReference type="Proteomes" id="UP000621560"/>
    </source>
</evidence>
<keyword evidence="4" id="KW-1185">Reference proteome</keyword>